<dbReference type="InterPro" id="IPR025589">
    <property type="entry name" value="Toprim_C_rpt"/>
</dbReference>
<gene>
    <name evidence="1" type="ORF">METZ01_LOCUS476995</name>
</gene>
<dbReference type="EMBL" id="UINC01203744">
    <property type="protein sequence ID" value="SVE24141.1"/>
    <property type="molecule type" value="Genomic_DNA"/>
</dbReference>
<dbReference type="Pfam" id="PF13368">
    <property type="entry name" value="Toprim_C_rpt"/>
    <property type="match status" value="3"/>
</dbReference>
<evidence type="ECO:0008006" key="2">
    <source>
        <dbReference type="Google" id="ProtNLM"/>
    </source>
</evidence>
<sequence>GPYGIYIEMEDKEGEKPRRASVPKNIPLEQLNLEKASQLLSLPREVGKYPKSNETIIANNGRFGPYLKVGDYFISLKEDDVYTVGENRAIDLIEEHFQKIEKQTIGTHDNKELSVSKRGRIGYFLKNGTTSIRVPNEIDAKTISLEKAIELIEIKKEKDQAKKKKTKKKNN</sequence>
<dbReference type="PANTHER" id="PTHR42785">
    <property type="entry name" value="DNA TOPOISOMERASE, TYPE IA, CORE"/>
    <property type="match status" value="1"/>
</dbReference>
<evidence type="ECO:0000313" key="1">
    <source>
        <dbReference type="EMBL" id="SVE24141.1"/>
    </source>
</evidence>
<protein>
    <recommendedName>
        <fullName evidence="2">DNA topoisomerase I</fullName>
    </recommendedName>
</protein>
<reference evidence="1" key="1">
    <citation type="submission" date="2018-05" db="EMBL/GenBank/DDBJ databases">
        <authorList>
            <person name="Lanie J.A."/>
            <person name="Ng W.-L."/>
            <person name="Kazmierczak K.M."/>
            <person name="Andrzejewski T.M."/>
            <person name="Davidsen T.M."/>
            <person name="Wayne K.J."/>
            <person name="Tettelin H."/>
            <person name="Glass J.I."/>
            <person name="Rusch D."/>
            <person name="Podicherti R."/>
            <person name="Tsui H.-C.T."/>
            <person name="Winkler M.E."/>
        </authorList>
    </citation>
    <scope>NUCLEOTIDE SEQUENCE</scope>
</reference>
<dbReference type="GO" id="GO:0006265">
    <property type="term" value="P:DNA topological change"/>
    <property type="evidence" value="ECO:0007669"/>
    <property type="project" value="InterPro"/>
</dbReference>
<name>A0A383BWA8_9ZZZZ</name>
<proteinExistence type="predicted"/>
<dbReference type="GO" id="GO:0003677">
    <property type="term" value="F:DNA binding"/>
    <property type="evidence" value="ECO:0007669"/>
    <property type="project" value="InterPro"/>
</dbReference>
<feature type="non-terminal residue" evidence="1">
    <location>
        <position position="1"/>
    </location>
</feature>
<dbReference type="PANTHER" id="PTHR42785:SF1">
    <property type="entry name" value="DNA TOPOISOMERASE"/>
    <property type="match status" value="1"/>
</dbReference>
<dbReference type="GO" id="GO:0003917">
    <property type="term" value="F:DNA topoisomerase type I (single strand cut, ATP-independent) activity"/>
    <property type="evidence" value="ECO:0007669"/>
    <property type="project" value="InterPro"/>
</dbReference>
<dbReference type="InterPro" id="IPR000380">
    <property type="entry name" value="Topo_IA"/>
</dbReference>
<organism evidence="1">
    <name type="scientific">marine metagenome</name>
    <dbReference type="NCBI Taxonomy" id="408172"/>
    <lineage>
        <taxon>unclassified sequences</taxon>
        <taxon>metagenomes</taxon>
        <taxon>ecological metagenomes</taxon>
    </lineage>
</organism>
<dbReference type="AlphaFoldDB" id="A0A383BWA8"/>
<accession>A0A383BWA8</accession>